<feature type="signal peptide" evidence="2">
    <location>
        <begin position="1"/>
        <end position="30"/>
    </location>
</feature>
<reference evidence="3 4" key="1">
    <citation type="submission" date="2023-10" db="EMBL/GenBank/DDBJ databases">
        <title>The genome sequence of Streptomyces sp. HUAS YS2.</title>
        <authorList>
            <person name="Mo P."/>
        </authorList>
    </citation>
    <scope>NUCLEOTIDE SEQUENCE [LARGE SCALE GENOMIC DNA]</scope>
    <source>
        <strain evidence="3 4">HUAS YS2</strain>
    </source>
</reference>
<dbReference type="RefSeq" id="WP_318100163.1">
    <property type="nucleotide sequence ID" value="NZ_CP137573.1"/>
</dbReference>
<organism evidence="3 4">
    <name type="scientific">Streptomyces solicathayae</name>
    <dbReference type="NCBI Taxonomy" id="3081768"/>
    <lineage>
        <taxon>Bacteria</taxon>
        <taxon>Bacillati</taxon>
        <taxon>Actinomycetota</taxon>
        <taxon>Actinomycetes</taxon>
        <taxon>Kitasatosporales</taxon>
        <taxon>Streptomycetaceae</taxon>
        <taxon>Streptomyces</taxon>
    </lineage>
</organism>
<evidence type="ECO:0000313" key="4">
    <source>
        <dbReference type="Proteomes" id="UP001301731"/>
    </source>
</evidence>
<dbReference type="PROSITE" id="PS51318">
    <property type="entry name" value="TAT"/>
    <property type="match status" value="1"/>
</dbReference>
<name>A0ABZ0LKQ1_9ACTN</name>
<gene>
    <name evidence="3" type="ORF">R2D22_00845</name>
</gene>
<dbReference type="SUPFAM" id="SSF53850">
    <property type="entry name" value="Periplasmic binding protein-like II"/>
    <property type="match status" value="1"/>
</dbReference>
<evidence type="ECO:0000256" key="1">
    <source>
        <dbReference type="SAM" id="Phobius"/>
    </source>
</evidence>
<sequence length="562" mass="60084">MSRSTPINRRTVLRTTLGLGIGLAATPLLTACGDGAVAGKSAAKNRSALPATAAANNVRADLPGTPAGVPNGFFSYPKTPVRSVRGTPLKGAQPVRAMTETFAPPAAARDKNAAWQAIEKRLGGTVDVTAVAADDYPAKFSTMVAGDDLADVFMYPETGGVDQKAAFLAAKCADLTPFLGGDAVKAYPNLAAIPATAWQQGLYGDKLYGVPITRYGTAGAGFYRHDLFKQVGVDSLDQITDLERFFEVCKELTQPKKQQYAVVAGVTTMLAMSAGAPYLWAMDKKTGRFTADLETAEYRSAVEMAARLYKAGCYYPGTLAMSGAQKAQYTDLFKNGRGAYVFDGIPAYLQPSTGYVDSMAAIDKSYDVRPFVPVGAKAVSWTDNATLSQSYLKKASKERVEQVLGLLDFIAAPFGTEEYTLITYGVEGTDHRRDAKGNPVLTEQGSQDVAVPWGKLASGIPSLFSTTSENAVRHVHEAYTRMIPKLVQAEFLNYTSPTWDSQGSGSLATLKRDGLKDIISGRKSMKDYDALVEDYLAKGGEKARAEFQEAAQKDSAQKGAGK</sequence>
<accession>A0ABZ0LKQ1</accession>
<evidence type="ECO:0000313" key="3">
    <source>
        <dbReference type="EMBL" id="WOX20019.1"/>
    </source>
</evidence>
<keyword evidence="2" id="KW-0732">Signal</keyword>
<dbReference type="Proteomes" id="UP001301731">
    <property type="component" value="Chromosome"/>
</dbReference>
<feature type="chain" id="PRO_5045387980" evidence="2">
    <location>
        <begin position="31"/>
        <end position="562"/>
    </location>
</feature>
<feature type="transmembrane region" description="Helical" evidence="1">
    <location>
        <begin position="260"/>
        <end position="280"/>
    </location>
</feature>
<dbReference type="EMBL" id="CP137573">
    <property type="protein sequence ID" value="WOX20019.1"/>
    <property type="molecule type" value="Genomic_DNA"/>
</dbReference>
<dbReference type="PROSITE" id="PS51257">
    <property type="entry name" value="PROKAR_LIPOPROTEIN"/>
    <property type="match status" value="1"/>
</dbReference>
<keyword evidence="1" id="KW-1133">Transmembrane helix</keyword>
<proteinExistence type="predicted"/>
<keyword evidence="1" id="KW-0472">Membrane</keyword>
<keyword evidence="1" id="KW-0812">Transmembrane</keyword>
<dbReference type="InterPro" id="IPR006311">
    <property type="entry name" value="TAT_signal"/>
</dbReference>
<protein>
    <submittedName>
        <fullName evidence="3">Extracellular solute-binding protein</fullName>
    </submittedName>
</protein>
<evidence type="ECO:0000256" key="2">
    <source>
        <dbReference type="SAM" id="SignalP"/>
    </source>
</evidence>
<keyword evidence="4" id="KW-1185">Reference proteome</keyword>
<dbReference type="Gene3D" id="3.40.190.10">
    <property type="entry name" value="Periplasmic binding protein-like II"/>
    <property type="match status" value="1"/>
</dbReference>